<evidence type="ECO:0000313" key="2">
    <source>
        <dbReference type="Proteomes" id="UP000217790"/>
    </source>
</evidence>
<proteinExistence type="predicted"/>
<evidence type="ECO:0000313" key="1">
    <source>
        <dbReference type="EMBL" id="PBK81804.1"/>
    </source>
</evidence>
<name>A0A2H3CKC3_ARMGA</name>
<gene>
    <name evidence="1" type="ORF">ARMGADRAFT_1020149</name>
</gene>
<sequence>MTRLYPAVFLHIHAYVACNTSDVPAILHIVRFLVARLESKNGDAKHYHSDRHCRKASFSIPLLPVLAHAKVVSIHTTTPAYHDVSKSHRSGRDSACFLRGCRPDWSKI</sequence>
<dbReference type="EMBL" id="KZ293725">
    <property type="protein sequence ID" value="PBK81804.1"/>
    <property type="molecule type" value="Genomic_DNA"/>
</dbReference>
<organism evidence="1 2">
    <name type="scientific">Armillaria gallica</name>
    <name type="common">Bulbous honey fungus</name>
    <name type="synonym">Armillaria bulbosa</name>
    <dbReference type="NCBI Taxonomy" id="47427"/>
    <lineage>
        <taxon>Eukaryota</taxon>
        <taxon>Fungi</taxon>
        <taxon>Dikarya</taxon>
        <taxon>Basidiomycota</taxon>
        <taxon>Agaricomycotina</taxon>
        <taxon>Agaricomycetes</taxon>
        <taxon>Agaricomycetidae</taxon>
        <taxon>Agaricales</taxon>
        <taxon>Marasmiineae</taxon>
        <taxon>Physalacriaceae</taxon>
        <taxon>Armillaria</taxon>
    </lineage>
</organism>
<protein>
    <submittedName>
        <fullName evidence="1">Uncharacterized protein</fullName>
    </submittedName>
</protein>
<dbReference type="InParanoid" id="A0A2H3CKC3"/>
<accession>A0A2H3CKC3</accession>
<dbReference type="AlphaFoldDB" id="A0A2H3CKC3"/>
<keyword evidence="2" id="KW-1185">Reference proteome</keyword>
<reference evidence="2" key="1">
    <citation type="journal article" date="2017" name="Nat. Ecol. Evol.">
        <title>Genome expansion and lineage-specific genetic innovations in the forest pathogenic fungi Armillaria.</title>
        <authorList>
            <person name="Sipos G."/>
            <person name="Prasanna A.N."/>
            <person name="Walter M.C."/>
            <person name="O'Connor E."/>
            <person name="Balint B."/>
            <person name="Krizsan K."/>
            <person name="Kiss B."/>
            <person name="Hess J."/>
            <person name="Varga T."/>
            <person name="Slot J."/>
            <person name="Riley R."/>
            <person name="Boka B."/>
            <person name="Rigling D."/>
            <person name="Barry K."/>
            <person name="Lee J."/>
            <person name="Mihaltcheva S."/>
            <person name="LaButti K."/>
            <person name="Lipzen A."/>
            <person name="Waldron R."/>
            <person name="Moloney N.M."/>
            <person name="Sperisen C."/>
            <person name="Kredics L."/>
            <person name="Vagvoelgyi C."/>
            <person name="Patrignani A."/>
            <person name="Fitzpatrick D."/>
            <person name="Nagy I."/>
            <person name="Doyle S."/>
            <person name="Anderson J.B."/>
            <person name="Grigoriev I.V."/>
            <person name="Gueldener U."/>
            <person name="Muensterkoetter M."/>
            <person name="Nagy L.G."/>
        </authorList>
    </citation>
    <scope>NUCLEOTIDE SEQUENCE [LARGE SCALE GENOMIC DNA]</scope>
    <source>
        <strain evidence="2">Ar21-2</strain>
    </source>
</reference>
<dbReference type="Proteomes" id="UP000217790">
    <property type="component" value="Unassembled WGS sequence"/>
</dbReference>